<dbReference type="AlphaFoldDB" id="A0A3M6V921"/>
<comment type="caution">
    <text evidence="14">The sequence shown here is derived from an EMBL/GenBank/DDBJ whole genome shotgun (WGS) entry which is preliminary data.</text>
</comment>
<dbReference type="Pfam" id="PF00069">
    <property type="entry name" value="Pkinase"/>
    <property type="match status" value="1"/>
</dbReference>
<evidence type="ECO:0000256" key="8">
    <source>
        <dbReference type="ARBA" id="ARBA00047454"/>
    </source>
</evidence>
<dbReference type="InterPro" id="IPR011009">
    <property type="entry name" value="Kinase-like_dom_sf"/>
</dbReference>
<evidence type="ECO:0000256" key="11">
    <source>
        <dbReference type="PROSITE-ProRule" id="PRU10141"/>
    </source>
</evidence>
<feature type="domain" description="Protein kinase" evidence="13">
    <location>
        <begin position="4"/>
        <end position="282"/>
    </location>
</feature>
<dbReference type="InterPro" id="IPR008271">
    <property type="entry name" value="Ser/Thr_kinase_AS"/>
</dbReference>
<feature type="binding site" evidence="11">
    <location>
        <position position="37"/>
    </location>
    <ligand>
        <name>ATP</name>
        <dbReference type="ChEBI" id="CHEBI:30616"/>
    </ligand>
</feature>
<dbReference type="PROSITE" id="PS00107">
    <property type="entry name" value="PROTEIN_KINASE_ATP"/>
    <property type="match status" value="1"/>
</dbReference>
<dbReference type="Gene3D" id="1.10.510.10">
    <property type="entry name" value="Transferase(Phosphotransferase) domain 1"/>
    <property type="match status" value="1"/>
</dbReference>
<dbReference type="GO" id="GO:0007010">
    <property type="term" value="P:cytoskeleton organization"/>
    <property type="evidence" value="ECO:0007669"/>
    <property type="project" value="UniProtKB-ARBA"/>
</dbReference>
<evidence type="ECO:0000256" key="4">
    <source>
        <dbReference type="ARBA" id="ARBA00022741"/>
    </source>
</evidence>
<name>A0A3M6V921_9STRA</name>
<dbReference type="Gene3D" id="3.30.200.20">
    <property type="entry name" value="Phosphorylase Kinase, domain 1"/>
    <property type="match status" value="1"/>
</dbReference>
<dbReference type="VEuPathDB" id="FungiDB:DD237_007082"/>
<dbReference type="FunFam" id="1.10.510.10:FF:000024">
    <property type="entry name" value="Probable serine/threonine-protein kinase cot-1"/>
    <property type="match status" value="1"/>
</dbReference>
<dbReference type="PROSITE" id="PS50011">
    <property type="entry name" value="PROTEIN_KINASE_DOM"/>
    <property type="match status" value="1"/>
</dbReference>
<dbReference type="PROSITE" id="PS00108">
    <property type="entry name" value="PROTEIN_KINASE_ST"/>
    <property type="match status" value="1"/>
</dbReference>
<evidence type="ECO:0000313" key="14">
    <source>
        <dbReference type="EMBL" id="RMX62959.1"/>
    </source>
</evidence>
<evidence type="ECO:0000313" key="16">
    <source>
        <dbReference type="Proteomes" id="UP000282087"/>
    </source>
</evidence>
<reference evidence="16 17" key="1">
    <citation type="submission" date="2018-06" db="EMBL/GenBank/DDBJ databases">
        <title>Comparative genomics of downy mildews reveals potential adaptations to biotrophy.</title>
        <authorList>
            <person name="Fletcher K."/>
            <person name="Klosterman S.J."/>
            <person name="Derevnina L."/>
            <person name="Martin F."/>
            <person name="Koike S."/>
            <person name="Reyes Chin-Wo S."/>
            <person name="Mou B."/>
            <person name="Michelmore R."/>
        </authorList>
    </citation>
    <scope>NUCLEOTIDE SEQUENCE [LARGE SCALE GENOMIC DNA]</scope>
    <source>
        <strain evidence="15 17">R13</strain>
        <strain evidence="14 16">R14</strain>
    </source>
</reference>
<dbReference type="InterPro" id="IPR000719">
    <property type="entry name" value="Prot_kinase_dom"/>
</dbReference>
<evidence type="ECO:0000256" key="6">
    <source>
        <dbReference type="ARBA" id="ARBA00022840"/>
    </source>
</evidence>
<keyword evidence="4 11" id="KW-0547">Nucleotide-binding</keyword>
<comment type="catalytic activity">
    <reaction evidence="7">
        <text>L-threonyl-[protein] + ATP = O-phospho-L-threonyl-[protein] + ADP + H(+)</text>
        <dbReference type="Rhea" id="RHEA:46608"/>
        <dbReference type="Rhea" id="RHEA-COMP:11060"/>
        <dbReference type="Rhea" id="RHEA-COMP:11605"/>
        <dbReference type="ChEBI" id="CHEBI:15378"/>
        <dbReference type="ChEBI" id="CHEBI:30013"/>
        <dbReference type="ChEBI" id="CHEBI:30616"/>
        <dbReference type="ChEBI" id="CHEBI:61977"/>
        <dbReference type="ChEBI" id="CHEBI:456216"/>
        <dbReference type="EC" id="2.7.11.11"/>
    </reaction>
</comment>
<evidence type="ECO:0000256" key="12">
    <source>
        <dbReference type="RuleBase" id="RU000304"/>
    </source>
</evidence>
<dbReference type="SUPFAM" id="SSF56112">
    <property type="entry name" value="Protein kinase-like (PK-like)"/>
    <property type="match status" value="1"/>
</dbReference>
<evidence type="ECO:0000256" key="10">
    <source>
        <dbReference type="ARBA" id="ARBA00048679"/>
    </source>
</evidence>
<evidence type="ECO:0000256" key="2">
    <source>
        <dbReference type="ARBA" id="ARBA00022553"/>
    </source>
</evidence>
<keyword evidence="5" id="KW-0418">Kinase</keyword>
<dbReference type="GO" id="GO:0005634">
    <property type="term" value="C:nucleus"/>
    <property type="evidence" value="ECO:0007669"/>
    <property type="project" value="TreeGrafter"/>
</dbReference>
<comment type="catalytic activity">
    <reaction evidence="10">
        <text>L-seryl-[protein] + ATP = O-phospho-L-seryl-[protein] + ADP + H(+)</text>
        <dbReference type="Rhea" id="RHEA:17989"/>
        <dbReference type="Rhea" id="RHEA-COMP:9863"/>
        <dbReference type="Rhea" id="RHEA-COMP:11604"/>
        <dbReference type="ChEBI" id="CHEBI:15378"/>
        <dbReference type="ChEBI" id="CHEBI:29999"/>
        <dbReference type="ChEBI" id="CHEBI:30616"/>
        <dbReference type="ChEBI" id="CHEBI:83421"/>
        <dbReference type="ChEBI" id="CHEBI:456216"/>
        <dbReference type="EC" id="2.7.11.1"/>
    </reaction>
</comment>
<sequence>MQDFEQLELLGRGGFASVYLVRRLNSPSLYAVKRILKSKVVTDQQKSRLEVENFILQQVTSPFLCRGFETFETTEEIAFLQEYVEGRTLYECVWNYKDTGRFPENVAKFFAAQLVLALGELHAVGYMHRDFKSGNVLIGKDGFVKVIDFGLAKKVLVGETEEDGRTHSICGTHYIMAPEIMSRQPYGVGVDWWSLGVVVYEMVVGHPPWEYQCPPNSTIDEYFQHITFIARSPFQNDGDIAQRREQELSSDLQTLISDLLTINFHERLGINGATEVMQHTWFRDVNWEHLKTKDASINVPYNAQADYNADRIRTHPSRINSLSSAESIDPEENAKYFAEF</sequence>
<keyword evidence="16" id="KW-1185">Reference proteome</keyword>
<evidence type="ECO:0000313" key="15">
    <source>
        <dbReference type="EMBL" id="RQM12200.1"/>
    </source>
</evidence>
<dbReference type="GO" id="GO:0005829">
    <property type="term" value="C:cytosol"/>
    <property type="evidence" value="ECO:0007669"/>
    <property type="project" value="TreeGrafter"/>
</dbReference>
<dbReference type="PANTHER" id="PTHR24353:SF153">
    <property type="entry name" value="CAMP-DEPENDENT PROTEIN KINASE CATALYTIC SUBUNIT 1"/>
    <property type="match status" value="1"/>
</dbReference>
<dbReference type="InterPro" id="IPR017441">
    <property type="entry name" value="Protein_kinase_ATP_BS"/>
</dbReference>
<comment type="catalytic activity">
    <reaction evidence="8">
        <text>L-seryl-[protein] + ATP = O-phospho-L-seryl-[protein] + ADP + H(+)</text>
        <dbReference type="Rhea" id="RHEA:17989"/>
        <dbReference type="Rhea" id="RHEA-COMP:9863"/>
        <dbReference type="Rhea" id="RHEA-COMP:11604"/>
        <dbReference type="ChEBI" id="CHEBI:15378"/>
        <dbReference type="ChEBI" id="CHEBI:29999"/>
        <dbReference type="ChEBI" id="CHEBI:30616"/>
        <dbReference type="ChEBI" id="CHEBI:83421"/>
        <dbReference type="ChEBI" id="CHEBI:456216"/>
        <dbReference type="EC" id="2.7.11.11"/>
    </reaction>
</comment>
<evidence type="ECO:0000259" key="13">
    <source>
        <dbReference type="PROSITE" id="PS50011"/>
    </source>
</evidence>
<dbReference type="GO" id="GO:0005952">
    <property type="term" value="C:cAMP-dependent protein kinase complex"/>
    <property type="evidence" value="ECO:0007669"/>
    <property type="project" value="TreeGrafter"/>
</dbReference>
<keyword evidence="2" id="KW-0597">Phosphoprotein</keyword>
<dbReference type="Proteomes" id="UP000282087">
    <property type="component" value="Unassembled WGS sequence"/>
</dbReference>
<evidence type="ECO:0000313" key="17">
    <source>
        <dbReference type="Proteomes" id="UP000286097"/>
    </source>
</evidence>
<dbReference type="Proteomes" id="UP000286097">
    <property type="component" value="Unassembled WGS sequence"/>
</dbReference>
<comment type="similarity">
    <text evidence="12">Belongs to the protein kinase superfamily.</text>
</comment>
<comment type="catalytic activity">
    <reaction evidence="9">
        <text>L-threonyl-[protein] + ATP = O-phospho-L-threonyl-[protein] + ADP + H(+)</text>
        <dbReference type="Rhea" id="RHEA:46608"/>
        <dbReference type="Rhea" id="RHEA-COMP:11060"/>
        <dbReference type="Rhea" id="RHEA-COMP:11605"/>
        <dbReference type="ChEBI" id="CHEBI:15378"/>
        <dbReference type="ChEBI" id="CHEBI:30013"/>
        <dbReference type="ChEBI" id="CHEBI:30616"/>
        <dbReference type="ChEBI" id="CHEBI:61977"/>
        <dbReference type="ChEBI" id="CHEBI:456216"/>
        <dbReference type="EC" id="2.7.11.1"/>
    </reaction>
</comment>
<proteinExistence type="inferred from homology"/>
<organism evidence="14 16">
    <name type="scientific">Peronospora effusa</name>
    <dbReference type="NCBI Taxonomy" id="542832"/>
    <lineage>
        <taxon>Eukaryota</taxon>
        <taxon>Sar</taxon>
        <taxon>Stramenopiles</taxon>
        <taxon>Oomycota</taxon>
        <taxon>Peronosporomycetes</taxon>
        <taxon>Peronosporales</taxon>
        <taxon>Peronosporaceae</taxon>
        <taxon>Peronospora</taxon>
    </lineage>
</organism>
<evidence type="ECO:0000256" key="1">
    <source>
        <dbReference type="ARBA" id="ARBA00022527"/>
    </source>
</evidence>
<dbReference type="GO" id="GO:0005524">
    <property type="term" value="F:ATP binding"/>
    <property type="evidence" value="ECO:0007669"/>
    <property type="project" value="UniProtKB-UniRule"/>
</dbReference>
<keyword evidence="6 11" id="KW-0067">ATP-binding</keyword>
<dbReference type="EMBL" id="QKXF01000353">
    <property type="protein sequence ID" value="RQM12200.1"/>
    <property type="molecule type" value="Genomic_DNA"/>
</dbReference>
<evidence type="ECO:0000256" key="7">
    <source>
        <dbReference type="ARBA" id="ARBA00047292"/>
    </source>
</evidence>
<accession>A0A3M6V921</accession>
<evidence type="ECO:0000256" key="5">
    <source>
        <dbReference type="ARBA" id="ARBA00022777"/>
    </source>
</evidence>
<dbReference type="STRING" id="542832.A0A3M6V921"/>
<keyword evidence="3" id="KW-0808">Transferase</keyword>
<evidence type="ECO:0000256" key="3">
    <source>
        <dbReference type="ARBA" id="ARBA00022679"/>
    </source>
</evidence>
<protein>
    <recommendedName>
        <fullName evidence="13">Protein kinase domain-containing protein</fullName>
    </recommendedName>
</protein>
<evidence type="ECO:0000256" key="9">
    <source>
        <dbReference type="ARBA" id="ARBA00047899"/>
    </source>
</evidence>
<dbReference type="PANTHER" id="PTHR24353">
    <property type="entry name" value="CYCLIC NUCLEOTIDE-DEPENDENT PROTEIN KINASE"/>
    <property type="match status" value="1"/>
</dbReference>
<dbReference type="EMBL" id="QLLG01000474">
    <property type="protein sequence ID" value="RMX62959.1"/>
    <property type="molecule type" value="Genomic_DNA"/>
</dbReference>
<gene>
    <name evidence="15" type="ORF">DD237_007082</name>
    <name evidence="14" type="ORF">DD238_007302</name>
</gene>
<keyword evidence="1 12" id="KW-0723">Serine/threonine-protein kinase</keyword>
<dbReference type="GO" id="GO:0004691">
    <property type="term" value="F:cAMP-dependent protein kinase activity"/>
    <property type="evidence" value="ECO:0007669"/>
    <property type="project" value="UniProtKB-EC"/>
</dbReference>